<dbReference type="KEGG" id="spsw:Sps_03201"/>
<dbReference type="InterPro" id="IPR017938">
    <property type="entry name" value="Riboflavin_synthase-like_b-brl"/>
</dbReference>
<gene>
    <name evidence="5" type="ORF">Sps_03201</name>
</gene>
<dbReference type="PANTHER" id="PTHR47354:SF7">
    <property type="entry name" value="NAD(P)H-FLAVIN REDUCTASE"/>
    <property type="match status" value="1"/>
</dbReference>
<dbReference type="Proteomes" id="UP000189545">
    <property type="component" value="Chromosome"/>
</dbReference>
<dbReference type="OrthoDB" id="9806195at2"/>
<dbReference type="PRINTS" id="PR00410">
    <property type="entry name" value="PHEHYDRXLASE"/>
</dbReference>
<keyword evidence="2" id="KW-0455">Luminescence</keyword>
<dbReference type="GO" id="GO:0052875">
    <property type="term" value="F:riboflavin reductase [NAD(P)H] activity"/>
    <property type="evidence" value="ECO:0007669"/>
    <property type="project" value="UniProtKB-EC"/>
</dbReference>
<dbReference type="CDD" id="cd06189">
    <property type="entry name" value="flavin_oxioreductase"/>
    <property type="match status" value="1"/>
</dbReference>
<dbReference type="EC" id="1.16.1.3" evidence="5"/>
<dbReference type="Gene3D" id="2.40.30.10">
    <property type="entry name" value="Translation factors"/>
    <property type="match status" value="1"/>
</dbReference>
<dbReference type="InterPro" id="IPR017927">
    <property type="entry name" value="FAD-bd_FR_type"/>
</dbReference>
<dbReference type="NCBIfam" id="NF005963">
    <property type="entry name" value="PRK08051.1"/>
    <property type="match status" value="1"/>
</dbReference>
<dbReference type="PANTHER" id="PTHR47354">
    <property type="entry name" value="NADH OXIDOREDUCTASE HCR"/>
    <property type="match status" value="1"/>
</dbReference>
<evidence type="ECO:0000256" key="3">
    <source>
        <dbReference type="ARBA" id="ARBA00038177"/>
    </source>
</evidence>
<sequence>MNTISCKIETVTPFNDAVYQIILKPETAFDFNAGQYLCVVMGEKDKRPFSIASAPNAELIELHIGAAVSESYPMQVVERMKDCLANDGQIEIEVPGGEAHLRHESQRPRLLIAGGTGFSYIKSIVEQQIALGQKIETTLYWGCRNADAMYYETIAREWHDAHPWLHFVPVLEEAGGDWKGKKANLLAQIKADFISLHGYDIYIAGRFDMVGAAREVFRAIGVEEEHLYGDAFAFIK</sequence>
<evidence type="ECO:0000313" key="6">
    <source>
        <dbReference type="Proteomes" id="UP000189545"/>
    </source>
</evidence>
<evidence type="ECO:0000259" key="4">
    <source>
        <dbReference type="PROSITE" id="PS51384"/>
    </source>
</evidence>
<dbReference type="EMBL" id="CP014782">
    <property type="protein sequence ID" value="AQS38343.1"/>
    <property type="molecule type" value="Genomic_DNA"/>
</dbReference>
<keyword evidence="1 5" id="KW-0560">Oxidoreductase</keyword>
<organism evidence="5 6">
    <name type="scientific">Shewanella psychrophila</name>
    <dbReference type="NCBI Taxonomy" id="225848"/>
    <lineage>
        <taxon>Bacteria</taxon>
        <taxon>Pseudomonadati</taxon>
        <taxon>Pseudomonadota</taxon>
        <taxon>Gammaproteobacteria</taxon>
        <taxon>Alteromonadales</taxon>
        <taxon>Shewanellaceae</taxon>
        <taxon>Shewanella</taxon>
    </lineage>
</organism>
<evidence type="ECO:0000313" key="5">
    <source>
        <dbReference type="EMBL" id="AQS38343.1"/>
    </source>
</evidence>
<dbReference type="InterPro" id="IPR039261">
    <property type="entry name" value="FNR_nucleotide-bd"/>
</dbReference>
<dbReference type="SUPFAM" id="SSF52343">
    <property type="entry name" value="Ferredoxin reductase-like, C-terminal NADP-linked domain"/>
    <property type="match status" value="1"/>
</dbReference>
<protein>
    <submittedName>
        <fullName evidence="5">2-polyprenylphenol hydroxylase-like oxidoreductase</fullName>
        <ecNumber evidence="5">1.16.1.3</ecNumber>
        <ecNumber evidence="5">1.5.1.41</ecNumber>
    </submittedName>
</protein>
<dbReference type="EC" id="1.5.1.41" evidence="5"/>
<comment type="similarity">
    <text evidence="3">Belongs to the Fre/LuxG FAD/NAD(P) flavoprotein oxidoreductase family.</text>
</comment>
<keyword evidence="6" id="KW-1185">Reference proteome</keyword>
<dbReference type="Gene3D" id="3.40.50.80">
    <property type="entry name" value="Nucleotide-binding domain of ferredoxin-NADP reductase (FNR) module"/>
    <property type="match status" value="1"/>
</dbReference>
<dbReference type="InterPro" id="IPR001433">
    <property type="entry name" value="OxRdtase_FAD/NAD-bd"/>
</dbReference>
<feature type="domain" description="FAD-binding FR-type" evidence="4">
    <location>
        <begin position="1"/>
        <end position="102"/>
    </location>
</feature>
<dbReference type="AlphaFoldDB" id="A0A1S6HS38"/>
<name>A0A1S6HS38_9GAMM</name>
<accession>A0A1S6HS38</accession>
<dbReference type="SUPFAM" id="SSF63380">
    <property type="entry name" value="Riboflavin synthase domain-like"/>
    <property type="match status" value="1"/>
</dbReference>
<evidence type="ECO:0000256" key="2">
    <source>
        <dbReference type="ARBA" id="ARBA00023223"/>
    </source>
</evidence>
<dbReference type="PROSITE" id="PS51384">
    <property type="entry name" value="FAD_FR"/>
    <property type="match status" value="1"/>
</dbReference>
<proteinExistence type="inferred from homology"/>
<dbReference type="InterPro" id="IPR050415">
    <property type="entry name" value="MRET"/>
</dbReference>
<reference evidence="5 6" key="1">
    <citation type="submission" date="2016-03" db="EMBL/GenBank/DDBJ databases">
        <title>Complete genome sequence of Shewanella psychrophila WP2, a deep sea bacterium isolated from west Pacific sediment.</title>
        <authorList>
            <person name="Xu G."/>
            <person name="Jian H."/>
        </authorList>
    </citation>
    <scope>NUCLEOTIDE SEQUENCE [LARGE SCALE GENOMIC DNA]</scope>
    <source>
        <strain evidence="5 6">WP2</strain>
    </source>
</reference>
<evidence type="ECO:0000256" key="1">
    <source>
        <dbReference type="ARBA" id="ARBA00023002"/>
    </source>
</evidence>
<dbReference type="STRING" id="225848.Sps_03201"/>
<dbReference type="Pfam" id="PF00175">
    <property type="entry name" value="NAD_binding_1"/>
    <property type="match status" value="1"/>
</dbReference>
<dbReference type="RefSeq" id="WP_077753402.1">
    <property type="nucleotide sequence ID" value="NZ_CP014782.1"/>
</dbReference>
<dbReference type="GO" id="GO:0008218">
    <property type="term" value="P:bioluminescence"/>
    <property type="evidence" value="ECO:0007669"/>
    <property type="project" value="UniProtKB-KW"/>
</dbReference>